<name>A2C617_PROM3</name>
<evidence type="ECO:0000256" key="10">
    <source>
        <dbReference type="ARBA" id="ARBA00023004"/>
    </source>
</evidence>
<dbReference type="HOGENOM" id="CLU_012862_0_3_3"/>
<feature type="binding site" evidence="14">
    <location>
        <begin position="295"/>
        <end position="298"/>
    </location>
    <ligand>
        <name>8-oxo-dGTP</name>
        <dbReference type="ChEBI" id="CHEBI:77896"/>
    </ligand>
</feature>
<dbReference type="GO" id="GO:0000701">
    <property type="term" value="F:purine-specific mismatch base pair DNA N-glycosylase activity"/>
    <property type="evidence" value="ECO:0007669"/>
    <property type="project" value="UniProtKB-EC"/>
</dbReference>
<dbReference type="NCBIfam" id="TIGR00586">
    <property type="entry name" value="mutt"/>
    <property type="match status" value="1"/>
</dbReference>
<dbReference type="Gene3D" id="3.90.79.10">
    <property type="entry name" value="Nucleoside Triphosphate Pyrophosphohydrolase"/>
    <property type="match status" value="1"/>
</dbReference>
<keyword evidence="6" id="KW-0004">4Fe-4S</keyword>
<evidence type="ECO:0000256" key="15">
    <source>
        <dbReference type="PIRSR" id="PIRSR603561-2"/>
    </source>
</evidence>
<organism evidence="17 18">
    <name type="scientific">Prochlorococcus marinus (strain MIT 9303)</name>
    <dbReference type="NCBI Taxonomy" id="59922"/>
    <lineage>
        <taxon>Bacteria</taxon>
        <taxon>Bacillati</taxon>
        <taxon>Cyanobacteriota</taxon>
        <taxon>Cyanophyceae</taxon>
        <taxon>Synechococcales</taxon>
        <taxon>Prochlorococcaceae</taxon>
        <taxon>Prochlorococcus</taxon>
    </lineage>
</organism>
<keyword evidence="9" id="KW-0378">Hydrolase</keyword>
<dbReference type="InterPro" id="IPR003651">
    <property type="entry name" value="Endonuclease3_FeS-loop_motif"/>
</dbReference>
<feature type="binding site" evidence="14">
    <location>
        <position position="284"/>
    </location>
    <ligand>
        <name>8-oxo-dGTP</name>
        <dbReference type="ChEBI" id="CHEBI:77896"/>
    </ligand>
</feature>
<evidence type="ECO:0000256" key="3">
    <source>
        <dbReference type="ARBA" id="ARBA00008343"/>
    </source>
</evidence>
<dbReference type="GO" id="GO:0006298">
    <property type="term" value="P:mismatch repair"/>
    <property type="evidence" value="ECO:0007669"/>
    <property type="project" value="TreeGrafter"/>
</dbReference>
<evidence type="ECO:0000256" key="6">
    <source>
        <dbReference type="ARBA" id="ARBA00022485"/>
    </source>
</evidence>
<dbReference type="PANTHER" id="PTHR42944:SF1">
    <property type="entry name" value="ADENINE DNA GLYCOSYLASE"/>
    <property type="match status" value="1"/>
</dbReference>
<dbReference type="InterPro" id="IPR011257">
    <property type="entry name" value="DNA_glycosylase"/>
</dbReference>
<sequence>MLIHFGDFMAQGLEGSSQQCRELLDKRWPEMRQQLLAWWQVHGRKHVAIKPWMLTSDGRWPEPHEALSPYGIWIAEVMLQQTQLKVMRPYWQQWMVVLPTVQHLAAAEERQVLLLWQGLGYYSRARRLHQAARQLAASPLPSSLEAWQAFPGIGRTTAGSILSSALNRPVPILDGNVRRVLARLHACLEPPHRAQASFWQWSEALLDPLRPRDFNQALMDLGALVCTPRTPSCQLCPWQSSCAAYAAGEPSHFPVKDASKPIPFQVIGVGVVLNEAGEVLIDQRLNEGLLGGLWEFPGGKQEPGEAIEATIARELREELAIEVQVGEQLIALDHAYSHKKLRFVVYLCRWISGEPKPLASQQVCWVKPEDLSDYPFPAANARMIAALIDHLRADTLGQRS</sequence>
<comment type="cofactor">
    <cofactor evidence="2">
        <name>[4Fe-4S] cluster</name>
        <dbReference type="ChEBI" id="CHEBI:49883"/>
    </cofactor>
</comment>
<dbReference type="KEGG" id="pmf:P9303_01721"/>
<dbReference type="GO" id="GO:0032357">
    <property type="term" value="F:oxidized purine DNA binding"/>
    <property type="evidence" value="ECO:0007669"/>
    <property type="project" value="TreeGrafter"/>
</dbReference>
<keyword evidence="15" id="KW-0460">Magnesium</keyword>
<keyword evidence="12" id="KW-0234">DNA repair</keyword>
<dbReference type="GO" id="GO:0051539">
    <property type="term" value="F:4 iron, 4 sulfur cluster binding"/>
    <property type="evidence" value="ECO:0007669"/>
    <property type="project" value="UniProtKB-KW"/>
</dbReference>
<keyword evidence="11" id="KW-0411">Iron-sulfur</keyword>
<dbReference type="Gene3D" id="1.10.340.30">
    <property type="entry name" value="Hypothetical protein, domain 2"/>
    <property type="match status" value="1"/>
</dbReference>
<dbReference type="EC" id="3.2.2.31" evidence="4"/>
<dbReference type="InterPro" id="IPR000086">
    <property type="entry name" value="NUDIX_hydrolase_dom"/>
</dbReference>
<dbReference type="InterPro" id="IPR023170">
    <property type="entry name" value="HhH_base_excis_C"/>
</dbReference>
<evidence type="ECO:0000256" key="7">
    <source>
        <dbReference type="ARBA" id="ARBA00022723"/>
    </source>
</evidence>
<dbReference type="GO" id="GO:0034039">
    <property type="term" value="F:8-oxo-7,8-dihydroguanine DNA N-glycosylase activity"/>
    <property type="evidence" value="ECO:0007669"/>
    <property type="project" value="TreeGrafter"/>
</dbReference>
<evidence type="ECO:0000256" key="11">
    <source>
        <dbReference type="ARBA" id="ARBA00023014"/>
    </source>
</evidence>
<feature type="binding site" evidence="15">
    <location>
        <position position="318"/>
    </location>
    <ligand>
        <name>Mg(2+)</name>
        <dbReference type="ChEBI" id="CHEBI:18420"/>
    </ligand>
</feature>
<dbReference type="SUPFAM" id="SSF48150">
    <property type="entry name" value="DNA-glycosylase"/>
    <property type="match status" value="1"/>
</dbReference>
<evidence type="ECO:0000256" key="9">
    <source>
        <dbReference type="ARBA" id="ARBA00022801"/>
    </source>
</evidence>
<evidence type="ECO:0000256" key="13">
    <source>
        <dbReference type="ARBA" id="ARBA00023295"/>
    </source>
</evidence>
<evidence type="ECO:0000256" key="14">
    <source>
        <dbReference type="PIRSR" id="PIRSR603561-1"/>
    </source>
</evidence>
<dbReference type="SMART" id="SM00525">
    <property type="entry name" value="FES"/>
    <property type="match status" value="1"/>
</dbReference>
<evidence type="ECO:0000256" key="5">
    <source>
        <dbReference type="ARBA" id="ARBA00022023"/>
    </source>
</evidence>
<dbReference type="Pfam" id="PF14815">
    <property type="entry name" value="NUDIX_4"/>
    <property type="match status" value="1"/>
</dbReference>
<dbReference type="CDD" id="cd00056">
    <property type="entry name" value="ENDO3c"/>
    <property type="match status" value="1"/>
</dbReference>
<keyword evidence="7 15" id="KW-0479">Metal-binding</keyword>
<reference evidence="17 18" key="1">
    <citation type="journal article" date="2007" name="PLoS Genet.">
        <title>Patterns and implications of gene gain and loss in the evolution of Prochlorococcus.</title>
        <authorList>
            <person name="Kettler G.C."/>
            <person name="Martiny A.C."/>
            <person name="Huang K."/>
            <person name="Zucker J."/>
            <person name="Coleman M.L."/>
            <person name="Rodrigue S."/>
            <person name="Chen F."/>
            <person name="Lapidus A."/>
            <person name="Ferriera S."/>
            <person name="Johnson J."/>
            <person name="Steglich C."/>
            <person name="Church G.M."/>
            <person name="Richardson P."/>
            <person name="Chisholm S.W."/>
        </authorList>
    </citation>
    <scope>NUCLEOTIDE SEQUENCE [LARGE SCALE GENOMIC DNA]</scope>
    <source>
        <strain evidence="17 18">MIT 9303</strain>
    </source>
</reference>
<dbReference type="Gene3D" id="1.10.1670.10">
    <property type="entry name" value="Helix-hairpin-Helix base-excision DNA repair enzymes (C-terminal)"/>
    <property type="match status" value="1"/>
</dbReference>
<evidence type="ECO:0000256" key="1">
    <source>
        <dbReference type="ARBA" id="ARBA00000843"/>
    </source>
</evidence>
<dbReference type="InterPro" id="IPR015797">
    <property type="entry name" value="NUDIX_hydrolase-like_dom_sf"/>
</dbReference>
<dbReference type="Pfam" id="PF00730">
    <property type="entry name" value="HhH-GPD"/>
    <property type="match status" value="1"/>
</dbReference>
<evidence type="ECO:0000313" key="17">
    <source>
        <dbReference type="EMBL" id="ABM76927.1"/>
    </source>
</evidence>
<dbReference type="PROSITE" id="PS51462">
    <property type="entry name" value="NUDIX"/>
    <property type="match status" value="1"/>
</dbReference>
<dbReference type="GO" id="GO:0035485">
    <property type="term" value="F:adenine/guanine mispair binding"/>
    <property type="evidence" value="ECO:0007669"/>
    <property type="project" value="TreeGrafter"/>
</dbReference>
<dbReference type="PANTHER" id="PTHR42944">
    <property type="entry name" value="ADENINE DNA GLYCOSYLASE"/>
    <property type="match status" value="1"/>
</dbReference>
<evidence type="ECO:0000256" key="4">
    <source>
        <dbReference type="ARBA" id="ARBA00012045"/>
    </source>
</evidence>
<dbReference type="GO" id="GO:0008413">
    <property type="term" value="F:8-oxo-7,8-dihydroguanosine triphosphate pyrophosphatase activity"/>
    <property type="evidence" value="ECO:0007669"/>
    <property type="project" value="InterPro"/>
</dbReference>
<evidence type="ECO:0000256" key="12">
    <source>
        <dbReference type="ARBA" id="ARBA00023204"/>
    </source>
</evidence>
<dbReference type="SMART" id="SM00478">
    <property type="entry name" value="ENDO3c"/>
    <property type="match status" value="1"/>
</dbReference>
<evidence type="ECO:0000256" key="8">
    <source>
        <dbReference type="ARBA" id="ARBA00022763"/>
    </source>
</evidence>
<evidence type="ECO:0000313" key="18">
    <source>
        <dbReference type="Proteomes" id="UP000002274"/>
    </source>
</evidence>
<dbReference type="InterPro" id="IPR044298">
    <property type="entry name" value="MIG/MutY"/>
</dbReference>
<dbReference type="CDD" id="cd03425">
    <property type="entry name" value="NUDIX_MutT_NudA_like"/>
    <property type="match status" value="1"/>
</dbReference>
<dbReference type="AlphaFoldDB" id="A2C617"/>
<dbReference type="EMBL" id="CP000554">
    <property type="protein sequence ID" value="ABM76927.1"/>
    <property type="molecule type" value="Genomic_DNA"/>
</dbReference>
<evidence type="ECO:0000259" key="16">
    <source>
        <dbReference type="PROSITE" id="PS51462"/>
    </source>
</evidence>
<comment type="similarity">
    <text evidence="3">Belongs to the Nth/MutY family.</text>
</comment>
<gene>
    <name evidence="17" type="primary">mutY</name>
    <name evidence="17" type="ordered locus">P9303_01721</name>
</gene>
<dbReference type="InterPro" id="IPR003265">
    <property type="entry name" value="HhH-GPD_domain"/>
</dbReference>
<dbReference type="PRINTS" id="PR00502">
    <property type="entry name" value="NUDIXFAMILY"/>
</dbReference>
<feature type="binding site" evidence="15">
    <location>
        <position position="298"/>
    </location>
    <ligand>
        <name>Mg(2+)</name>
        <dbReference type="ChEBI" id="CHEBI:18420"/>
    </ligand>
</feature>
<protein>
    <recommendedName>
        <fullName evidence="5">Adenine DNA glycosylase</fullName>
        <ecNumber evidence="4">3.2.2.31</ecNumber>
    </recommendedName>
</protein>
<dbReference type="SUPFAM" id="SSF55811">
    <property type="entry name" value="Nudix"/>
    <property type="match status" value="1"/>
</dbReference>
<dbReference type="GO" id="GO:0006284">
    <property type="term" value="P:base-excision repair"/>
    <property type="evidence" value="ECO:0007669"/>
    <property type="project" value="InterPro"/>
</dbReference>
<dbReference type="STRING" id="59922.P9303_01721"/>
<keyword evidence="13" id="KW-0326">Glycosidase</keyword>
<keyword evidence="8" id="KW-0227">DNA damage</keyword>
<dbReference type="Proteomes" id="UP000002274">
    <property type="component" value="Chromosome"/>
</dbReference>
<dbReference type="InterPro" id="IPR003561">
    <property type="entry name" value="Mutator_MutT"/>
</dbReference>
<evidence type="ECO:0000256" key="2">
    <source>
        <dbReference type="ARBA" id="ARBA00001966"/>
    </source>
</evidence>
<keyword evidence="10" id="KW-0408">Iron</keyword>
<dbReference type="InterPro" id="IPR029119">
    <property type="entry name" value="MutY_C"/>
</dbReference>
<accession>A2C617</accession>
<comment type="catalytic activity">
    <reaction evidence="1">
        <text>Hydrolyzes free adenine bases from 7,8-dihydro-8-oxoguanine:adenine mismatched double-stranded DNA, leaving an apurinic site.</text>
        <dbReference type="EC" id="3.2.2.31"/>
    </reaction>
</comment>
<comment type="cofactor">
    <cofactor evidence="15">
        <name>Mg(2+)</name>
        <dbReference type="ChEBI" id="CHEBI:18420"/>
    </cofactor>
</comment>
<dbReference type="InterPro" id="IPR020476">
    <property type="entry name" value="Nudix_hydrolase"/>
</dbReference>
<feature type="binding site" evidence="14">
    <location>
        <position position="380"/>
    </location>
    <ligand>
        <name>8-oxo-dGTP</name>
        <dbReference type="ChEBI" id="CHEBI:77896"/>
    </ligand>
</feature>
<feature type="domain" description="Nudix hydrolase" evidence="16">
    <location>
        <begin position="262"/>
        <end position="391"/>
    </location>
</feature>
<dbReference type="GO" id="GO:0046872">
    <property type="term" value="F:metal ion binding"/>
    <property type="evidence" value="ECO:0007669"/>
    <property type="project" value="UniProtKB-KW"/>
</dbReference>
<proteinExistence type="inferred from homology"/>